<dbReference type="PANTHER" id="PTHR30061">
    <property type="entry name" value="MALTOSE-BINDING PERIPLASMIC PROTEIN"/>
    <property type="match status" value="1"/>
</dbReference>
<name>A0A414S024_9FIRM</name>
<dbReference type="GO" id="GO:1901982">
    <property type="term" value="F:maltose binding"/>
    <property type="evidence" value="ECO:0007669"/>
    <property type="project" value="TreeGrafter"/>
</dbReference>
<sequence length="413" mass="44859">MKRGLAAFLTGIMTVTLMAAGLTGCGSNTADKETEKVRLMVWSPSEDQSKDSGEWLQTMCNNFAKEHPEWNITFVYGVADEASAADQVAQDPEASADVFMYANDRITSLTDADAVAKLGGKYKEEIESTNSEELLDSLKVDGELYGVPFTTNTWYMFYDKSVFSEEDVKNLDTMLQKGTVSFPFTNSWYLPAFYLGNGCTLFGDGTDESKGVDFAGEKAVDATNYAIDLASNPNFIIDADGSALAGLRDGSVKAMFTGSWDANAIKEALGDNVGVTSLPTYTINGEEKQMLAYAGSKAIGVNAHSEYMEQAVALAVYLGGSDAQRAHYKMRTVIPCNTELLKEKDIASDPLVQAQNDTFNNTSILQPFVASMTNCWTPVENMGKGIRNKSVTHENAEEQTEAMNEAMNSNGIN</sequence>
<proteinExistence type="inferred from homology"/>
<evidence type="ECO:0000313" key="6">
    <source>
        <dbReference type="Proteomes" id="UP000284112"/>
    </source>
</evidence>
<keyword evidence="3 4" id="KW-0732">Signal</keyword>
<accession>A0A414S024</accession>
<dbReference type="Pfam" id="PF13416">
    <property type="entry name" value="SBP_bac_8"/>
    <property type="match status" value="1"/>
</dbReference>
<comment type="caution">
    <text evidence="5">The sequence shown here is derived from an EMBL/GenBank/DDBJ whole genome shotgun (WGS) entry which is preliminary data.</text>
</comment>
<evidence type="ECO:0000313" key="5">
    <source>
        <dbReference type="EMBL" id="RHG06180.1"/>
    </source>
</evidence>
<reference evidence="5 6" key="1">
    <citation type="submission" date="2018-08" db="EMBL/GenBank/DDBJ databases">
        <title>A genome reference for cultivated species of the human gut microbiota.</title>
        <authorList>
            <person name="Zou Y."/>
            <person name="Xue W."/>
            <person name="Luo G."/>
        </authorList>
    </citation>
    <scope>NUCLEOTIDE SEQUENCE [LARGE SCALE GENOMIC DNA]</scope>
    <source>
        <strain evidence="5 6">AM23-13</strain>
    </source>
</reference>
<organism evidence="5 6">
    <name type="scientific">Dorea longicatena</name>
    <dbReference type="NCBI Taxonomy" id="88431"/>
    <lineage>
        <taxon>Bacteria</taxon>
        <taxon>Bacillati</taxon>
        <taxon>Bacillota</taxon>
        <taxon>Clostridia</taxon>
        <taxon>Lachnospirales</taxon>
        <taxon>Lachnospiraceae</taxon>
        <taxon>Dorea</taxon>
    </lineage>
</organism>
<dbReference type="InterPro" id="IPR006059">
    <property type="entry name" value="SBP"/>
</dbReference>
<gene>
    <name evidence="5" type="ORF">DW641_11330</name>
</gene>
<dbReference type="PROSITE" id="PS51257">
    <property type="entry name" value="PROKAR_LIPOPROTEIN"/>
    <property type="match status" value="1"/>
</dbReference>
<dbReference type="Gene3D" id="3.40.190.10">
    <property type="entry name" value="Periplasmic binding protein-like II"/>
    <property type="match status" value="2"/>
</dbReference>
<dbReference type="SUPFAM" id="SSF53850">
    <property type="entry name" value="Periplasmic binding protein-like II"/>
    <property type="match status" value="1"/>
</dbReference>
<dbReference type="EMBL" id="QRHW01000021">
    <property type="protein sequence ID" value="RHG06180.1"/>
    <property type="molecule type" value="Genomic_DNA"/>
</dbReference>
<dbReference type="GO" id="GO:0042956">
    <property type="term" value="P:maltodextrin transmembrane transport"/>
    <property type="evidence" value="ECO:0007669"/>
    <property type="project" value="TreeGrafter"/>
</dbReference>
<dbReference type="GO" id="GO:0015768">
    <property type="term" value="P:maltose transport"/>
    <property type="evidence" value="ECO:0007669"/>
    <property type="project" value="TreeGrafter"/>
</dbReference>
<feature type="chain" id="PRO_5019232964" evidence="4">
    <location>
        <begin position="20"/>
        <end position="413"/>
    </location>
</feature>
<dbReference type="GO" id="GO:0055052">
    <property type="term" value="C:ATP-binding cassette (ABC) transporter complex, substrate-binding subunit-containing"/>
    <property type="evidence" value="ECO:0007669"/>
    <property type="project" value="TreeGrafter"/>
</dbReference>
<protein>
    <submittedName>
        <fullName evidence="5">Extracellular solute-binding protein</fullName>
    </submittedName>
</protein>
<evidence type="ECO:0000256" key="2">
    <source>
        <dbReference type="ARBA" id="ARBA00022448"/>
    </source>
</evidence>
<dbReference type="Proteomes" id="UP000284112">
    <property type="component" value="Unassembled WGS sequence"/>
</dbReference>
<dbReference type="PANTHER" id="PTHR30061:SF50">
    <property type="entry name" value="MALTOSE_MALTODEXTRIN-BINDING PERIPLASMIC PROTEIN"/>
    <property type="match status" value="1"/>
</dbReference>
<evidence type="ECO:0000256" key="4">
    <source>
        <dbReference type="SAM" id="SignalP"/>
    </source>
</evidence>
<keyword evidence="2" id="KW-0813">Transport</keyword>
<evidence type="ECO:0000256" key="1">
    <source>
        <dbReference type="ARBA" id="ARBA00008520"/>
    </source>
</evidence>
<evidence type="ECO:0000256" key="3">
    <source>
        <dbReference type="ARBA" id="ARBA00022729"/>
    </source>
</evidence>
<comment type="similarity">
    <text evidence="1">Belongs to the bacterial solute-binding protein 1 family.</text>
</comment>
<dbReference type="AlphaFoldDB" id="A0A414S024"/>
<dbReference type="CDD" id="cd13655">
    <property type="entry name" value="PBP2_oligosaccharide_1"/>
    <property type="match status" value="1"/>
</dbReference>
<feature type="signal peptide" evidence="4">
    <location>
        <begin position="1"/>
        <end position="19"/>
    </location>
</feature>